<evidence type="ECO:0000313" key="1">
    <source>
        <dbReference type="EMBL" id="NBI29475.1"/>
    </source>
</evidence>
<comment type="caution">
    <text evidence="1">The sequence shown here is derived from an EMBL/GenBank/DDBJ whole genome shotgun (WGS) entry which is preliminary data.</text>
</comment>
<reference evidence="1 2" key="1">
    <citation type="submission" date="2019-01" db="EMBL/GenBank/DDBJ databases">
        <title>Chengkuizengella sp. nov., isolated from deep-sea sediment of East Pacific Ocean.</title>
        <authorList>
            <person name="Yang J."/>
            <person name="Lai Q."/>
            <person name="Shao Z."/>
        </authorList>
    </citation>
    <scope>NUCLEOTIDE SEQUENCE [LARGE SCALE GENOMIC DNA]</scope>
    <source>
        <strain evidence="1 2">YPA3-1-1</strain>
    </source>
</reference>
<dbReference type="EMBL" id="SIJB01000025">
    <property type="protein sequence ID" value="NBI29475.1"/>
    <property type="molecule type" value="Genomic_DNA"/>
</dbReference>
<accession>A0A6N9Q3S1</accession>
<protein>
    <submittedName>
        <fullName evidence="1">Uncharacterized protein</fullName>
    </submittedName>
</protein>
<name>A0A6N9Q3S1_9BACL</name>
<organism evidence="1 2">
    <name type="scientific">Chengkuizengella marina</name>
    <dbReference type="NCBI Taxonomy" id="2507566"/>
    <lineage>
        <taxon>Bacteria</taxon>
        <taxon>Bacillati</taxon>
        <taxon>Bacillota</taxon>
        <taxon>Bacilli</taxon>
        <taxon>Bacillales</taxon>
        <taxon>Paenibacillaceae</taxon>
        <taxon>Chengkuizengella</taxon>
    </lineage>
</organism>
<keyword evidence="2" id="KW-1185">Reference proteome</keyword>
<evidence type="ECO:0000313" key="2">
    <source>
        <dbReference type="Proteomes" id="UP000448943"/>
    </source>
</evidence>
<dbReference type="AlphaFoldDB" id="A0A6N9Q3S1"/>
<dbReference type="OrthoDB" id="2375806at2"/>
<dbReference type="RefSeq" id="WP_160646285.1">
    <property type="nucleotide sequence ID" value="NZ_SIJB01000025.1"/>
</dbReference>
<gene>
    <name evidence="1" type="ORF">ERL59_10945</name>
</gene>
<sequence>MTEKSILAYFNSPEQAEGAAVKLQSLRANNLNINRFSKYQGEGITKISNPVNGDITSIGKLSLHADFSEPDVGILAAADVSASGMSDGGQGTPTGMDILLTVNIDETQYQHALQVIEACGGMV</sequence>
<proteinExistence type="predicted"/>
<dbReference type="Proteomes" id="UP000448943">
    <property type="component" value="Unassembled WGS sequence"/>
</dbReference>